<dbReference type="GO" id="GO:0030162">
    <property type="term" value="P:regulation of proteolysis"/>
    <property type="evidence" value="ECO:0007669"/>
    <property type="project" value="TreeGrafter"/>
</dbReference>
<feature type="chain" id="PRO_5040430849" evidence="2">
    <location>
        <begin position="21"/>
        <end position="316"/>
    </location>
</feature>
<dbReference type="OrthoDB" id="5231984at2759"/>
<dbReference type="Gene3D" id="3.90.280.10">
    <property type="entry name" value="PEBP-like"/>
    <property type="match status" value="1"/>
</dbReference>
<gene>
    <name evidence="3" type="ORF">FGG08_003736</name>
</gene>
<dbReference type="Proteomes" id="UP000698800">
    <property type="component" value="Unassembled WGS sequence"/>
</dbReference>
<sequence length="316" mass="32597">MFLRNVFWLVPLASVASVSALYPAAAYDSPVGPDAASIPIALAQVSGTPSIPNDLSSGFEPDSIQLKVSYKASTNDAFPDGTALTKEETAKQPIFAFGDASGINTASSYVVLMVDTTSATDRTLHFLQTDFKANGDATDMSSSASPAFSYRAPLSMGESGKRQYTFLLFQQTPSKGFQVKAVPNDGSNFNVEDWQTANGLESAQAGISMFVSGSEDGSQTSQTSTSPLMVFPTRSSSTATSPTTSPTTSPATSPATSPTASPTASRTTSPTKPSTTSPAAPSATPPTANAAASAFGVSTISTRSFAGLACLLMLLW</sequence>
<evidence type="ECO:0000313" key="4">
    <source>
        <dbReference type="Proteomes" id="UP000698800"/>
    </source>
</evidence>
<organism evidence="3 4">
    <name type="scientific">Glutinoglossum americanum</name>
    <dbReference type="NCBI Taxonomy" id="1670608"/>
    <lineage>
        <taxon>Eukaryota</taxon>
        <taxon>Fungi</taxon>
        <taxon>Dikarya</taxon>
        <taxon>Ascomycota</taxon>
        <taxon>Pezizomycotina</taxon>
        <taxon>Geoglossomycetes</taxon>
        <taxon>Geoglossales</taxon>
        <taxon>Geoglossaceae</taxon>
        <taxon>Glutinoglossum</taxon>
    </lineage>
</organism>
<feature type="region of interest" description="Disordered" evidence="1">
    <location>
        <begin position="211"/>
        <end position="289"/>
    </location>
</feature>
<dbReference type="EMBL" id="JAGHQL010000068">
    <property type="protein sequence ID" value="KAH0541781.1"/>
    <property type="molecule type" value="Genomic_DNA"/>
</dbReference>
<evidence type="ECO:0000256" key="1">
    <source>
        <dbReference type="SAM" id="MobiDB-lite"/>
    </source>
</evidence>
<dbReference type="GO" id="GO:0005543">
    <property type="term" value="F:phospholipid binding"/>
    <property type="evidence" value="ECO:0007669"/>
    <property type="project" value="TreeGrafter"/>
</dbReference>
<dbReference type="AlphaFoldDB" id="A0A9P8L3C5"/>
<dbReference type="CDD" id="cd00866">
    <property type="entry name" value="PEBP_euk"/>
    <property type="match status" value="1"/>
</dbReference>
<dbReference type="SUPFAM" id="SSF49777">
    <property type="entry name" value="PEBP-like"/>
    <property type="match status" value="1"/>
</dbReference>
<dbReference type="PANTHER" id="PTHR11362">
    <property type="entry name" value="PHOSPHATIDYLETHANOLAMINE-BINDING PROTEIN"/>
    <property type="match status" value="1"/>
</dbReference>
<accession>A0A9P8L3C5</accession>
<feature type="compositionally biased region" description="Polar residues" evidence="1">
    <location>
        <begin position="215"/>
        <end position="227"/>
    </location>
</feature>
<feature type="signal peptide" evidence="2">
    <location>
        <begin position="1"/>
        <end position="20"/>
    </location>
</feature>
<keyword evidence="4" id="KW-1185">Reference proteome</keyword>
<evidence type="ECO:0000256" key="2">
    <source>
        <dbReference type="SAM" id="SignalP"/>
    </source>
</evidence>
<evidence type="ECO:0000313" key="3">
    <source>
        <dbReference type="EMBL" id="KAH0541781.1"/>
    </source>
</evidence>
<proteinExistence type="predicted"/>
<dbReference type="PANTHER" id="PTHR11362:SF141">
    <property type="entry name" value="PHOSPHATIDYLETHANOLAMINE-BINDING PROTEIN"/>
    <property type="match status" value="1"/>
</dbReference>
<name>A0A9P8L3C5_9PEZI</name>
<dbReference type="GO" id="GO:0046578">
    <property type="term" value="P:regulation of Ras protein signal transduction"/>
    <property type="evidence" value="ECO:0007669"/>
    <property type="project" value="TreeGrafter"/>
</dbReference>
<dbReference type="InterPro" id="IPR035810">
    <property type="entry name" value="PEBP_euk"/>
</dbReference>
<dbReference type="InterPro" id="IPR036610">
    <property type="entry name" value="PEBP-like_sf"/>
</dbReference>
<keyword evidence="2" id="KW-0732">Signal</keyword>
<comment type="caution">
    <text evidence="3">The sequence shown here is derived from an EMBL/GenBank/DDBJ whole genome shotgun (WGS) entry which is preliminary data.</text>
</comment>
<reference evidence="3" key="1">
    <citation type="submission" date="2021-03" db="EMBL/GenBank/DDBJ databases">
        <title>Comparative genomics and phylogenomic investigation of the class Geoglossomycetes provide insights into ecological specialization and systematics.</title>
        <authorList>
            <person name="Melie T."/>
            <person name="Pirro S."/>
            <person name="Miller A.N."/>
            <person name="Quandt A."/>
        </authorList>
    </citation>
    <scope>NUCLEOTIDE SEQUENCE</scope>
    <source>
        <strain evidence="3">GBOQ0MN5Z8</strain>
    </source>
</reference>
<protein>
    <submittedName>
        <fullName evidence="3">Uncharacterized protein</fullName>
    </submittedName>
</protein>
<dbReference type="GO" id="GO:0030414">
    <property type="term" value="F:peptidase inhibitor activity"/>
    <property type="evidence" value="ECO:0007669"/>
    <property type="project" value="TreeGrafter"/>
</dbReference>
<feature type="compositionally biased region" description="Low complexity" evidence="1">
    <location>
        <begin position="232"/>
        <end position="289"/>
    </location>
</feature>